<keyword evidence="4" id="KW-0479">Metal-binding</keyword>
<dbReference type="GO" id="GO:0030488">
    <property type="term" value="P:tRNA methylation"/>
    <property type="evidence" value="ECO:0007669"/>
    <property type="project" value="UniProtKB-UniRule"/>
</dbReference>
<keyword evidence="2 4" id="KW-0808">Transferase</keyword>
<reference evidence="6" key="2">
    <citation type="submission" date="2017-01" db="EMBL/GenBank/DDBJ databases">
        <title>Genome sequencing and annotation of Geobacillus sp. 1017, a Hydrocarbon-Oxidizing Thermophilic Bacterium Isolated from a Heavy Oil Reservoir (China).</title>
        <authorList>
            <person name="Kadnikov V.V."/>
            <person name="Mardanov A.V."/>
            <person name="Poltaraus A.B."/>
            <person name="Sokolova D.S."/>
            <person name="Semenova E.M."/>
            <person name="Ravin N.V."/>
            <person name="Tourova T.P."/>
            <person name="Nazina T.N."/>
        </authorList>
    </citation>
    <scope>NUCLEOTIDE SEQUENCE [LARGE SCALE GENOMIC DNA]</scope>
    <source>
        <strain evidence="6">1017</strain>
    </source>
</reference>
<dbReference type="AlphaFoldDB" id="A0A1Q5TA04"/>
<feature type="binding site" evidence="4">
    <location>
        <position position="165"/>
    </location>
    <ligand>
        <name>S-adenosyl-L-methionine</name>
        <dbReference type="ChEBI" id="CHEBI:59789"/>
    </ligand>
</feature>
<dbReference type="SUPFAM" id="SSF53335">
    <property type="entry name" value="S-adenosyl-L-methionine-dependent methyltransferases"/>
    <property type="match status" value="1"/>
</dbReference>
<evidence type="ECO:0000313" key="5">
    <source>
        <dbReference type="EMBL" id="OKO97055.1"/>
    </source>
</evidence>
<reference evidence="5 6" key="1">
    <citation type="submission" date="2016-11" db="EMBL/GenBank/DDBJ databases">
        <authorList>
            <person name="Kadnikov V."/>
            <person name="Nazina T."/>
        </authorList>
    </citation>
    <scope>NUCLEOTIDE SEQUENCE [LARGE SCALE GENOMIC DNA]</scope>
    <source>
        <strain evidence="5 6">1017</strain>
    </source>
</reference>
<feature type="binding site" evidence="4">
    <location>
        <position position="117"/>
    </location>
    <ligand>
        <name>S-adenosyl-L-methionine</name>
        <dbReference type="ChEBI" id="CHEBI:59789"/>
    </ligand>
</feature>
<gene>
    <name evidence="4" type="primary">trmR</name>
    <name evidence="5" type="ORF">BRO54_0068</name>
</gene>
<accession>A0A1Q5TA04</accession>
<comment type="subunit">
    <text evidence="4">Homodimer.</text>
</comment>
<sequence length="251" mass="28785">MRLLFFMTTKRKCRVVVQPLASAFQFADGREEFLLLSNDIVSYLQKLRPAPDEDIEEMEQYAYRHRIPIMDPVSMEVLLFILKLIRPRRILEIGTAIGYSAIRMAKALPDARIVTIEKDRERYERARFYIEKTNTERQIEAVLGDALAVEADVAAAAPFDALFIDAAKGQYERFFTLYEPFVAAGGLIISDNVLFKGLVAAEAPADNRRLWDIARKIRRYNEWLMSRSDYDTVIIPVGDGLAISKKRGEEQ</sequence>
<dbReference type="GO" id="GO:0016300">
    <property type="term" value="F:tRNA (uridine) methyltransferase activity"/>
    <property type="evidence" value="ECO:0007669"/>
    <property type="project" value="UniProtKB-UniRule"/>
</dbReference>
<dbReference type="GO" id="GO:0000287">
    <property type="term" value="F:magnesium ion binding"/>
    <property type="evidence" value="ECO:0007669"/>
    <property type="project" value="UniProtKB-UniRule"/>
</dbReference>
<evidence type="ECO:0000256" key="1">
    <source>
        <dbReference type="ARBA" id="ARBA00022603"/>
    </source>
</evidence>
<keyword evidence="3 4" id="KW-0949">S-adenosyl-L-methionine</keyword>
<dbReference type="Gene3D" id="3.40.50.150">
    <property type="entry name" value="Vaccinia Virus protein VP39"/>
    <property type="match status" value="1"/>
</dbReference>
<feature type="binding site" evidence="4">
    <location>
        <begin position="145"/>
        <end position="146"/>
    </location>
    <ligand>
        <name>S-adenosyl-L-methionine</name>
        <dbReference type="ChEBI" id="CHEBI:59789"/>
    </ligand>
</feature>
<dbReference type="HAMAP" id="MF_02217">
    <property type="entry name" value="TrmR_methyltr"/>
    <property type="match status" value="1"/>
</dbReference>
<evidence type="ECO:0000256" key="4">
    <source>
        <dbReference type="HAMAP-Rule" id="MF_02217"/>
    </source>
</evidence>
<organism evidence="5 6">
    <name type="scientific">Geobacillus proteiniphilus</name>
    <dbReference type="NCBI Taxonomy" id="860353"/>
    <lineage>
        <taxon>Bacteria</taxon>
        <taxon>Bacillati</taxon>
        <taxon>Bacillota</taxon>
        <taxon>Bacilli</taxon>
        <taxon>Bacillales</taxon>
        <taxon>Anoxybacillaceae</taxon>
        <taxon>Geobacillus</taxon>
    </lineage>
</organism>
<evidence type="ECO:0000313" key="6">
    <source>
        <dbReference type="Proteomes" id="UP000186030"/>
    </source>
</evidence>
<evidence type="ECO:0000256" key="3">
    <source>
        <dbReference type="ARBA" id="ARBA00022691"/>
    </source>
</evidence>
<keyword evidence="4" id="KW-0819">tRNA processing</keyword>
<comment type="similarity">
    <text evidence="4">Belongs to the class I-like SAM-binding methyltransferase superfamily. Cation-dependent O-methyltransferase family.</text>
</comment>
<feature type="binding site" evidence="4">
    <location>
        <position position="192"/>
    </location>
    <ligand>
        <name>Mg(2+)</name>
        <dbReference type="ChEBI" id="CHEBI:18420"/>
    </ligand>
</feature>
<dbReference type="InterPro" id="IPR050362">
    <property type="entry name" value="Cation-dep_OMT"/>
</dbReference>
<dbReference type="PANTHER" id="PTHR10509">
    <property type="entry name" value="O-METHYLTRANSFERASE-RELATED"/>
    <property type="match status" value="1"/>
</dbReference>
<dbReference type="InterPro" id="IPR043675">
    <property type="entry name" value="TrmR_methyltr"/>
</dbReference>
<protein>
    <recommendedName>
        <fullName evidence="4">tRNA 5-hydroxyuridine methyltransferase</fullName>
        <ecNumber evidence="4">2.1.1.-</ecNumber>
    </recommendedName>
    <alternativeName>
        <fullName evidence="4">ho5U methyltransferase</fullName>
    </alternativeName>
</protein>
<dbReference type="InterPro" id="IPR029063">
    <property type="entry name" value="SAM-dependent_MTases_sf"/>
</dbReference>
<dbReference type="Pfam" id="PF01596">
    <property type="entry name" value="Methyltransf_3"/>
    <property type="match status" value="1"/>
</dbReference>
<keyword evidence="1 4" id="KW-0489">Methyltransferase</keyword>
<feature type="binding site" evidence="4">
    <location>
        <position position="165"/>
    </location>
    <ligand>
        <name>Mg(2+)</name>
        <dbReference type="ChEBI" id="CHEBI:18420"/>
    </ligand>
</feature>
<comment type="catalytic activity">
    <reaction evidence="4">
        <text>5-hydroxyuridine(34) in tRNA + S-adenosyl-L-methionine = 5-methoxyuridine(34) in tRNA + S-adenosyl-L-homocysteine + H(+)</text>
        <dbReference type="Rhea" id="RHEA:60524"/>
        <dbReference type="Rhea" id="RHEA-COMP:13381"/>
        <dbReference type="Rhea" id="RHEA-COMP:15591"/>
        <dbReference type="ChEBI" id="CHEBI:15378"/>
        <dbReference type="ChEBI" id="CHEBI:57856"/>
        <dbReference type="ChEBI" id="CHEBI:59789"/>
        <dbReference type="ChEBI" id="CHEBI:136877"/>
        <dbReference type="ChEBI" id="CHEBI:143860"/>
    </reaction>
</comment>
<keyword evidence="4" id="KW-0460">Magnesium</keyword>
<dbReference type="EC" id="2.1.1.-" evidence="4"/>
<feature type="binding site" evidence="4">
    <location>
        <position position="70"/>
    </location>
    <ligand>
        <name>S-adenosyl-L-methionine</name>
        <dbReference type="ChEBI" id="CHEBI:59789"/>
    </ligand>
</feature>
<dbReference type="GO" id="GO:0008171">
    <property type="term" value="F:O-methyltransferase activity"/>
    <property type="evidence" value="ECO:0007669"/>
    <property type="project" value="InterPro"/>
</dbReference>
<feature type="binding site" evidence="4">
    <location>
        <position position="191"/>
    </location>
    <ligand>
        <name>Mg(2+)</name>
        <dbReference type="ChEBI" id="CHEBI:18420"/>
    </ligand>
</feature>
<feature type="binding site" evidence="4">
    <location>
        <position position="100"/>
    </location>
    <ligand>
        <name>S-adenosyl-L-methionine</name>
        <dbReference type="ChEBI" id="CHEBI:59789"/>
    </ligand>
</feature>
<evidence type="ECO:0000256" key="2">
    <source>
        <dbReference type="ARBA" id="ARBA00022679"/>
    </source>
</evidence>
<dbReference type="InterPro" id="IPR002935">
    <property type="entry name" value="SAM_O-MeTrfase"/>
</dbReference>
<dbReference type="GO" id="GO:0008757">
    <property type="term" value="F:S-adenosylmethionine-dependent methyltransferase activity"/>
    <property type="evidence" value="ECO:0007669"/>
    <property type="project" value="TreeGrafter"/>
</dbReference>
<proteinExistence type="inferred from homology"/>
<comment type="caution">
    <text evidence="5">The sequence shown here is derived from an EMBL/GenBank/DDBJ whole genome shotgun (WGS) entry which is preliminary data.</text>
</comment>
<dbReference type="PROSITE" id="PS51682">
    <property type="entry name" value="SAM_OMT_I"/>
    <property type="match status" value="1"/>
</dbReference>
<dbReference type="PANTHER" id="PTHR10509:SF14">
    <property type="entry name" value="CAFFEOYL-COA O-METHYLTRANSFERASE 3-RELATED"/>
    <property type="match status" value="1"/>
</dbReference>
<dbReference type="EMBL" id="MQMG01000001">
    <property type="protein sequence ID" value="OKO97055.1"/>
    <property type="molecule type" value="Genomic_DNA"/>
</dbReference>
<dbReference type="CDD" id="cd02440">
    <property type="entry name" value="AdoMet_MTases"/>
    <property type="match status" value="1"/>
</dbReference>
<comment type="function">
    <text evidence="4">Catalyzes the methylation of 5-hydroxyuridine (ho5U) to form 5-methoxyuridine (mo5U) at position 34 in tRNAs.</text>
</comment>
<dbReference type="Proteomes" id="UP000186030">
    <property type="component" value="Unassembled WGS sequence"/>
</dbReference>
<name>A0A1Q5TA04_9BACL</name>